<sequence>MAAPAKKARRKHLTREKREEASRMAFNIAKKSDSIKEAAAAISKTYGVSHTTAQSWIRRGRHLADQAKKARETTRR</sequence>
<accession>A0A973VZ91</accession>
<proteinExistence type="predicted"/>
<organism evidence="2">
    <name type="scientific">Bradyrhizobium septentrionale</name>
    <dbReference type="NCBI Taxonomy" id="1404411"/>
    <lineage>
        <taxon>Bacteria</taxon>
        <taxon>Pseudomonadati</taxon>
        <taxon>Pseudomonadota</taxon>
        <taxon>Alphaproteobacteria</taxon>
        <taxon>Hyphomicrobiales</taxon>
        <taxon>Nitrobacteraceae</taxon>
        <taxon>Bradyrhizobium</taxon>
    </lineage>
</organism>
<feature type="region of interest" description="Disordered" evidence="1">
    <location>
        <begin position="1"/>
        <end position="22"/>
    </location>
</feature>
<feature type="compositionally biased region" description="Basic residues" evidence="1">
    <location>
        <begin position="1"/>
        <end position="15"/>
    </location>
</feature>
<reference evidence="2" key="1">
    <citation type="submission" date="2020-06" db="EMBL/GenBank/DDBJ databases">
        <title>Whole Genome Sequence of Bradyrhizobium sp. Strain 1S1.</title>
        <authorList>
            <person name="Bromfield E.S.P."/>
            <person name="Cloutier S."/>
        </authorList>
    </citation>
    <scope>NUCLEOTIDE SEQUENCE [LARGE SCALE GENOMIC DNA]</scope>
    <source>
        <strain evidence="2">1S1</strain>
    </source>
</reference>
<dbReference type="EMBL" id="JAAOLE020000001">
    <property type="protein sequence ID" value="NVI44722.1"/>
    <property type="molecule type" value="Genomic_DNA"/>
</dbReference>
<dbReference type="InterPro" id="IPR036388">
    <property type="entry name" value="WH-like_DNA-bd_sf"/>
</dbReference>
<evidence type="ECO:0000256" key="1">
    <source>
        <dbReference type="SAM" id="MobiDB-lite"/>
    </source>
</evidence>
<dbReference type="AlphaFoldDB" id="A0A973VZ91"/>
<dbReference type="Gene3D" id="1.10.10.10">
    <property type="entry name" value="Winged helix-like DNA-binding domain superfamily/Winged helix DNA-binding domain"/>
    <property type="match status" value="1"/>
</dbReference>
<name>A0A973VZ91_9BRAD</name>
<gene>
    <name evidence="2" type="ORF">HAP48_017565</name>
</gene>
<evidence type="ECO:0000313" key="2">
    <source>
        <dbReference type="EMBL" id="NVI44722.1"/>
    </source>
</evidence>
<protein>
    <submittedName>
        <fullName evidence="2">Uncharacterized protein</fullName>
    </submittedName>
</protein>
<comment type="caution">
    <text evidence="2">The sequence shown here is derived from an EMBL/GenBank/DDBJ whole genome shotgun (WGS) entry which is preliminary data.</text>
</comment>